<dbReference type="SUPFAM" id="SSF81593">
    <property type="entry name" value="Nucleotidyltransferase substrate binding subunit/domain"/>
    <property type="match status" value="1"/>
</dbReference>
<dbReference type="Gene3D" id="1.20.120.330">
    <property type="entry name" value="Nucleotidyltransferases domain 2"/>
    <property type="match status" value="1"/>
</dbReference>
<dbReference type="InterPro" id="IPR007842">
    <property type="entry name" value="HEPN_dom"/>
</dbReference>
<feature type="domain" description="HEPN" evidence="1">
    <location>
        <begin position="18"/>
        <end position="127"/>
    </location>
</feature>
<dbReference type="AlphaFoldDB" id="A0A484HFR2"/>
<accession>A0A484HFR2</accession>
<name>A0A484HFR2_9BACT</name>
<dbReference type="PROSITE" id="PS50910">
    <property type="entry name" value="HEPN"/>
    <property type="match status" value="1"/>
</dbReference>
<proteinExistence type="predicted"/>
<dbReference type="Pfam" id="PF05168">
    <property type="entry name" value="HEPN"/>
    <property type="match status" value="1"/>
</dbReference>
<reference evidence="2" key="1">
    <citation type="submission" date="2019-01" db="EMBL/GenBank/DDBJ databases">
        <authorList>
            <consortium name="Genoscope - CEA"/>
            <person name="William W."/>
        </authorList>
    </citation>
    <scope>NUCLEOTIDE SEQUENCE</scope>
    <source>
        <strain evidence="2">CR-1</strain>
    </source>
</reference>
<sequence>MNTILKGAVKQKQIDYWIKSAEHDLDVAETLFQNGKNDWCLFLAHLVLEKMFKAIYVQNIGKTAPRIHDLARMANMAKIELEEDTLEFLDAVNTFNISTRYPDEKLKFYKLCTAEFTKKNFNQIKEIYQCLLQKTGR</sequence>
<dbReference type="SMART" id="SM00748">
    <property type="entry name" value="HEPN"/>
    <property type="match status" value="1"/>
</dbReference>
<dbReference type="EMBL" id="CAACVI010000018">
    <property type="protein sequence ID" value="VEN74052.1"/>
    <property type="molecule type" value="Genomic_DNA"/>
</dbReference>
<evidence type="ECO:0000259" key="1">
    <source>
        <dbReference type="PROSITE" id="PS50910"/>
    </source>
</evidence>
<evidence type="ECO:0000313" key="2">
    <source>
        <dbReference type="EMBL" id="VEN74052.1"/>
    </source>
</evidence>
<gene>
    <name evidence="2" type="ORF">EPICR_250002</name>
</gene>
<organism evidence="2">
    <name type="scientific">uncultured Desulfobacteraceae bacterium</name>
    <dbReference type="NCBI Taxonomy" id="218296"/>
    <lineage>
        <taxon>Bacteria</taxon>
        <taxon>Pseudomonadati</taxon>
        <taxon>Thermodesulfobacteriota</taxon>
        <taxon>Desulfobacteria</taxon>
        <taxon>Desulfobacterales</taxon>
        <taxon>Desulfobacteraceae</taxon>
        <taxon>environmental samples</taxon>
    </lineage>
</organism>
<protein>
    <submittedName>
        <fullName evidence="2">HEPN domain-containing protein</fullName>
    </submittedName>
</protein>